<feature type="transmembrane region" description="Helical" evidence="1">
    <location>
        <begin position="115"/>
        <end position="136"/>
    </location>
</feature>
<name>A0A2N7TYL7_9GAMM</name>
<evidence type="ECO:0000313" key="3">
    <source>
        <dbReference type="Proteomes" id="UP000235803"/>
    </source>
</evidence>
<keyword evidence="1" id="KW-1133">Transmembrane helix</keyword>
<keyword evidence="1" id="KW-0812">Transmembrane</keyword>
<gene>
    <name evidence="2" type="ORF">C1H69_18100</name>
</gene>
<dbReference type="EMBL" id="PNRF01000037">
    <property type="protein sequence ID" value="PMR73253.1"/>
    <property type="molecule type" value="Genomic_DNA"/>
</dbReference>
<sequence>MMLAGRKWIVLAEVVLLLLPLTLLMALLVPLTYVAYPIPQMQATLLAFDLGMLVKLLGILAAWRLAVGFLRFGVSSLRRAHLVWFVLVLAAVAIGIASSVVAIEQNVLSSVYHARVGFTLLVPAVVLAPLAVHLIWERRRGTD</sequence>
<keyword evidence="1" id="KW-0472">Membrane</keyword>
<reference evidence="2 3" key="1">
    <citation type="submission" date="2018-01" db="EMBL/GenBank/DDBJ databases">
        <title>Halomonas endophytica sp. nov., isolated from storage liquid in the stems of Populus euphratica.</title>
        <authorList>
            <person name="Chen C."/>
        </authorList>
    </citation>
    <scope>NUCLEOTIDE SEQUENCE [LARGE SCALE GENOMIC DNA]</scope>
    <source>
        <strain evidence="2 3">MC28</strain>
    </source>
</reference>
<accession>A0A2N7TYL7</accession>
<protein>
    <submittedName>
        <fullName evidence="2">Uncharacterized protein</fullName>
    </submittedName>
</protein>
<proteinExistence type="predicted"/>
<feature type="transmembrane region" description="Helical" evidence="1">
    <location>
        <begin position="82"/>
        <end position="103"/>
    </location>
</feature>
<evidence type="ECO:0000313" key="2">
    <source>
        <dbReference type="EMBL" id="PMR73253.1"/>
    </source>
</evidence>
<feature type="transmembrane region" description="Helical" evidence="1">
    <location>
        <begin position="50"/>
        <end position="70"/>
    </location>
</feature>
<organism evidence="2 3">
    <name type="scientific">Billgrantia endophytica</name>
    <dbReference type="NCBI Taxonomy" id="2033802"/>
    <lineage>
        <taxon>Bacteria</taxon>
        <taxon>Pseudomonadati</taxon>
        <taxon>Pseudomonadota</taxon>
        <taxon>Gammaproteobacteria</taxon>
        <taxon>Oceanospirillales</taxon>
        <taxon>Halomonadaceae</taxon>
        <taxon>Billgrantia</taxon>
    </lineage>
</organism>
<dbReference type="RefSeq" id="WP_102654774.1">
    <property type="nucleotide sequence ID" value="NZ_PNRF01000037.1"/>
</dbReference>
<dbReference type="AlphaFoldDB" id="A0A2N7TYL7"/>
<comment type="caution">
    <text evidence="2">The sequence shown here is derived from an EMBL/GenBank/DDBJ whole genome shotgun (WGS) entry which is preliminary data.</text>
</comment>
<evidence type="ECO:0000256" key="1">
    <source>
        <dbReference type="SAM" id="Phobius"/>
    </source>
</evidence>
<keyword evidence="3" id="KW-1185">Reference proteome</keyword>
<dbReference type="OrthoDB" id="6169280at2"/>
<dbReference type="Proteomes" id="UP000235803">
    <property type="component" value="Unassembled WGS sequence"/>
</dbReference>